<sequence>MSASAIYEFEEFNELLDKFKLLASAAEVHGVISGLVCGGIPLDGRSWRAPLADLVNEGFALPSDLADATDRVYQHVCQVLVDESLTFAPLLPEDEVDLAQRVDAMADWVEGFLAGFAVACGGLESASDELKEIIADLAELSRVSLGDEDEDPDEMEAAFIEVVEYLRVSAIFCFNELGYRETSAAESKPRLH</sequence>
<evidence type="ECO:0000313" key="3">
    <source>
        <dbReference type="Proteomes" id="UP001597380"/>
    </source>
</evidence>
<dbReference type="PANTHER" id="PTHR37528">
    <property type="entry name" value="UPF0149 PROTEIN YGFB"/>
    <property type="match status" value="1"/>
</dbReference>
<protein>
    <submittedName>
        <fullName evidence="2">UPF0149 family protein</fullName>
    </submittedName>
</protein>
<accession>A0ABW4XNK6</accession>
<dbReference type="Gene3D" id="1.20.120.740">
    <property type="entry name" value="YgfB uncharacterised protein family UPF0149, PF03695"/>
    <property type="match status" value="1"/>
</dbReference>
<dbReference type="InterPro" id="IPR036255">
    <property type="entry name" value="YgfB-like_sf"/>
</dbReference>
<evidence type="ECO:0000256" key="1">
    <source>
        <dbReference type="ARBA" id="ARBA00038308"/>
    </source>
</evidence>
<keyword evidence="3" id="KW-1185">Reference proteome</keyword>
<dbReference type="InterPro" id="IPR011978">
    <property type="entry name" value="YgfB-like"/>
</dbReference>
<name>A0ABW4XNK6_9GAMM</name>
<dbReference type="PANTHER" id="PTHR37528:SF1">
    <property type="entry name" value="UPF0149 PROTEIN YGFB"/>
    <property type="match status" value="1"/>
</dbReference>
<dbReference type="EMBL" id="JBHUHT010000016">
    <property type="protein sequence ID" value="MFD2097131.1"/>
    <property type="molecule type" value="Genomic_DNA"/>
</dbReference>
<dbReference type="NCBIfam" id="TIGR02292">
    <property type="entry name" value="ygfB_yecA"/>
    <property type="match status" value="1"/>
</dbReference>
<dbReference type="Pfam" id="PF03695">
    <property type="entry name" value="UPF0149"/>
    <property type="match status" value="1"/>
</dbReference>
<gene>
    <name evidence="2" type="ORF">ACFSJ3_14140</name>
</gene>
<dbReference type="RefSeq" id="WP_345339942.1">
    <property type="nucleotide sequence ID" value="NZ_BAABLI010000012.1"/>
</dbReference>
<proteinExistence type="inferred from homology"/>
<comment type="caution">
    <text evidence="2">The sequence shown here is derived from an EMBL/GenBank/DDBJ whole genome shotgun (WGS) entry which is preliminary data.</text>
</comment>
<dbReference type="SUPFAM" id="SSF101327">
    <property type="entry name" value="YgfB-like"/>
    <property type="match status" value="1"/>
</dbReference>
<evidence type="ECO:0000313" key="2">
    <source>
        <dbReference type="EMBL" id="MFD2097131.1"/>
    </source>
</evidence>
<organism evidence="2 3">
    <name type="scientific">Corallincola platygyrae</name>
    <dbReference type="NCBI Taxonomy" id="1193278"/>
    <lineage>
        <taxon>Bacteria</taxon>
        <taxon>Pseudomonadati</taxon>
        <taxon>Pseudomonadota</taxon>
        <taxon>Gammaproteobacteria</taxon>
        <taxon>Alteromonadales</taxon>
        <taxon>Psychromonadaceae</taxon>
        <taxon>Corallincola</taxon>
    </lineage>
</organism>
<dbReference type="Proteomes" id="UP001597380">
    <property type="component" value="Unassembled WGS sequence"/>
</dbReference>
<reference evidence="3" key="1">
    <citation type="journal article" date="2019" name="Int. J. Syst. Evol. Microbiol.">
        <title>The Global Catalogue of Microorganisms (GCM) 10K type strain sequencing project: providing services to taxonomists for standard genome sequencing and annotation.</title>
        <authorList>
            <consortium name="The Broad Institute Genomics Platform"/>
            <consortium name="The Broad Institute Genome Sequencing Center for Infectious Disease"/>
            <person name="Wu L."/>
            <person name="Ma J."/>
        </authorList>
    </citation>
    <scope>NUCLEOTIDE SEQUENCE [LARGE SCALE GENOMIC DNA]</scope>
    <source>
        <strain evidence="3">CGMCC 1.10992</strain>
    </source>
</reference>
<comment type="similarity">
    <text evidence="1">Belongs to the UPF0149 family.</text>
</comment>